<dbReference type="Gene3D" id="3.40.50.300">
    <property type="entry name" value="P-loop containing nucleotide triphosphate hydrolases"/>
    <property type="match status" value="1"/>
</dbReference>
<dbReference type="InterPro" id="IPR027417">
    <property type="entry name" value="P-loop_NTPase"/>
</dbReference>
<accession>A0ABW2LQ33</accession>
<dbReference type="EMBL" id="JBHTCJ010000017">
    <property type="protein sequence ID" value="MFC7344613.1"/>
    <property type="molecule type" value="Genomic_DNA"/>
</dbReference>
<dbReference type="SUPFAM" id="SSF52540">
    <property type="entry name" value="P-loop containing nucleoside triphosphate hydrolases"/>
    <property type="match status" value="1"/>
</dbReference>
<dbReference type="RefSeq" id="WP_380672564.1">
    <property type="nucleotide sequence ID" value="NZ_JBHTCJ010000017.1"/>
</dbReference>
<name>A0ABW2LQ33_9PSEU</name>
<comment type="caution">
    <text evidence="3">The sequence shown here is derived from an EMBL/GenBank/DDBJ whole genome shotgun (WGS) entry which is preliminary data.</text>
</comment>
<keyword evidence="2" id="KW-1133">Transmembrane helix</keyword>
<evidence type="ECO:0000313" key="4">
    <source>
        <dbReference type="Proteomes" id="UP001596504"/>
    </source>
</evidence>
<protein>
    <submittedName>
        <fullName evidence="3">Uncharacterized protein</fullName>
    </submittedName>
</protein>
<sequence length="702" mass="76516">MGRNSLNGATDEETQSSFGKSASRFARTTAEKARDYRRRKLAEKRAWGPREIEIRRWQRAAITPPATALATLGAGQCAHFMAMQAATSTGGAAALAGLSVAGVAFVVRVAGKTIFLPRWESLYWSVAGIVTVWMAATTALGLSWISTALLVAFTAVFARPWMRGHPQPDYEQAAIPAVETLELEPASDENEELVEEILERFDAFIAARGKKLEGAMLTNMESLATGWRFDVEVDVDKHTTKDVLDLQEKIAAVMGDLGMGVDDIIPEPHPTGHRGKAQLTFTTTNPLKRGVPYQGPRYNNGEIAVGPWRDGEGWGSIVLTDHKNSVYNGLVTGDPGMGKSVFLENLGMSALSSGCWQVFYTDGSEDADSSALLNKYMTWSEAGLKGARRQLAAVKNYLEMRGVENNATGTRGVNPSPERVGLLWIIDELHRLATADPEFAAELAQVVRLGRKKGVSVWGATQGTDLKEDFGSVTALRDILTSRNVAACYSSSKYGHSLISGAALAPNTLPNDGGYMYLKTPGMSRYAMLRTDYAEDMTRWAAAIPECPWDENGYLSVKKHLEENQTDESAKRDKARRRLEALKTRLKHGIDLTESDNNADDSVSSAATSVTAPIDNLIAMIPRLDQGPSQQPSPDQEDELDRVHHAILGLVREGVAATGEIVERMRARDVSERTTKRKLAELVKQGHLATGIKQGIYELPAA</sequence>
<gene>
    <name evidence="3" type="ORF">ACFQRI_24665</name>
</gene>
<evidence type="ECO:0000256" key="1">
    <source>
        <dbReference type="SAM" id="MobiDB-lite"/>
    </source>
</evidence>
<proteinExistence type="predicted"/>
<keyword evidence="2" id="KW-0472">Membrane</keyword>
<evidence type="ECO:0000313" key="3">
    <source>
        <dbReference type="EMBL" id="MFC7344613.1"/>
    </source>
</evidence>
<evidence type="ECO:0000256" key="2">
    <source>
        <dbReference type="SAM" id="Phobius"/>
    </source>
</evidence>
<keyword evidence="2" id="KW-0812">Transmembrane</keyword>
<feature type="transmembrane region" description="Helical" evidence="2">
    <location>
        <begin position="122"/>
        <end position="153"/>
    </location>
</feature>
<dbReference type="Proteomes" id="UP001596504">
    <property type="component" value="Unassembled WGS sequence"/>
</dbReference>
<organism evidence="3 4">
    <name type="scientific">Saccharopolyspora griseoalba</name>
    <dbReference type="NCBI Taxonomy" id="1431848"/>
    <lineage>
        <taxon>Bacteria</taxon>
        <taxon>Bacillati</taxon>
        <taxon>Actinomycetota</taxon>
        <taxon>Actinomycetes</taxon>
        <taxon>Pseudonocardiales</taxon>
        <taxon>Pseudonocardiaceae</taxon>
        <taxon>Saccharopolyspora</taxon>
    </lineage>
</organism>
<feature type="region of interest" description="Disordered" evidence="1">
    <location>
        <begin position="1"/>
        <end position="32"/>
    </location>
</feature>
<feature type="transmembrane region" description="Helical" evidence="2">
    <location>
        <begin position="91"/>
        <end position="110"/>
    </location>
</feature>
<reference evidence="4" key="1">
    <citation type="journal article" date="2019" name="Int. J. Syst. Evol. Microbiol.">
        <title>The Global Catalogue of Microorganisms (GCM) 10K type strain sequencing project: providing services to taxonomists for standard genome sequencing and annotation.</title>
        <authorList>
            <consortium name="The Broad Institute Genomics Platform"/>
            <consortium name="The Broad Institute Genome Sequencing Center for Infectious Disease"/>
            <person name="Wu L."/>
            <person name="Ma J."/>
        </authorList>
    </citation>
    <scope>NUCLEOTIDE SEQUENCE [LARGE SCALE GENOMIC DNA]</scope>
    <source>
        <strain evidence="4">WLHS5</strain>
    </source>
</reference>
<keyword evidence="4" id="KW-1185">Reference proteome</keyword>